<evidence type="ECO:0000256" key="2">
    <source>
        <dbReference type="ARBA" id="ARBA00022801"/>
    </source>
</evidence>
<sequence length="195" mass="21987">MKITNTCRRLLRGFTSVVLSACITSSVYAADKPNIIFILTDDLGFNQIGAYGNTPIKTPNLDKMANNGIRFDQAYAGNTVCSPSRVSLFTGRDGRFMANNSNTVELTHMDITLAHVLKHASYDTALFGKYSIGQQMGVTDPLAMGFDTWYGMYSILEGHRQYPHIMWRDGKKSELLKMKVARRELTLRNYSQKKR</sequence>
<reference evidence="5 6" key="1">
    <citation type="submission" date="2023-10" db="EMBL/GenBank/DDBJ databases">
        <title>Glaciecola aquimarina strain GGW-M5 nov., isolated from a coastal seawater.</title>
        <authorList>
            <person name="Bayburt H."/>
            <person name="Kim J.M."/>
            <person name="Choi B.J."/>
            <person name="Jeon C.O."/>
        </authorList>
    </citation>
    <scope>NUCLEOTIDE SEQUENCE [LARGE SCALE GENOMIC DNA]</scope>
    <source>
        <strain evidence="5 6">KCTC 32108</strain>
    </source>
</reference>
<gene>
    <name evidence="5" type="ORF">RS130_00075</name>
</gene>
<evidence type="ECO:0000313" key="6">
    <source>
        <dbReference type="Proteomes" id="UP001247805"/>
    </source>
</evidence>
<comment type="similarity">
    <text evidence="1">Belongs to the sulfatase family.</text>
</comment>
<organism evidence="5 6">
    <name type="scientific">Paraglaciecola aquimarina</name>
    <dbReference type="NCBI Taxonomy" id="1235557"/>
    <lineage>
        <taxon>Bacteria</taxon>
        <taxon>Pseudomonadati</taxon>
        <taxon>Pseudomonadota</taxon>
        <taxon>Gammaproteobacteria</taxon>
        <taxon>Alteromonadales</taxon>
        <taxon>Alteromonadaceae</taxon>
        <taxon>Paraglaciecola</taxon>
    </lineage>
</organism>
<evidence type="ECO:0000256" key="1">
    <source>
        <dbReference type="ARBA" id="ARBA00008779"/>
    </source>
</evidence>
<dbReference type="RefSeq" id="WP_316024229.1">
    <property type="nucleotide sequence ID" value="NZ_JAWDIO010000001.1"/>
</dbReference>
<dbReference type="InterPro" id="IPR050738">
    <property type="entry name" value="Sulfatase"/>
</dbReference>
<comment type="caution">
    <text evidence="5">The sequence shown here is derived from an EMBL/GenBank/DDBJ whole genome shotgun (WGS) entry which is preliminary data.</text>
</comment>
<keyword evidence="2" id="KW-0378">Hydrolase</keyword>
<dbReference type="Pfam" id="PF00884">
    <property type="entry name" value="Sulfatase"/>
    <property type="match status" value="1"/>
</dbReference>
<dbReference type="InterPro" id="IPR000917">
    <property type="entry name" value="Sulfatase_N"/>
</dbReference>
<dbReference type="EMBL" id="JAWDIO010000001">
    <property type="protein sequence ID" value="MDU0352511.1"/>
    <property type="molecule type" value="Genomic_DNA"/>
</dbReference>
<feature type="signal peptide" evidence="3">
    <location>
        <begin position="1"/>
        <end position="29"/>
    </location>
</feature>
<accession>A0ABU3SR77</accession>
<dbReference type="PANTHER" id="PTHR42693:SF53">
    <property type="entry name" value="ENDO-4-O-SULFATASE"/>
    <property type="match status" value="1"/>
</dbReference>
<feature type="chain" id="PRO_5045804203" evidence="3">
    <location>
        <begin position="30"/>
        <end position="195"/>
    </location>
</feature>
<keyword evidence="3" id="KW-0732">Signal</keyword>
<dbReference type="Proteomes" id="UP001247805">
    <property type="component" value="Unassembled WGS sequence"/>
</dbReference>
<evidence type="ECO:0000256" key="3">
    <source>
        <dbReference type="SAM" id="SignalP"/>
    </source>
</evidence>
<dbReference type="Gene3D" id="3.40.720.10">
    <property type="entry name" value="Alkaline Phosphatase, subunit A"/>
    <property type="match status" value="1"/>
</dbReference>
<dbReference type="PANTHER" id="PTHR42693">
    <property type="entry name" value="ARYLSULFATASE FAMILY MEMBER"/>
    <property type="match status" value="1"/>
</dbReference>
<protein>
    <submittedName>
        <fullName evidence="5">Sulfatase-like hydrolase/transferase</fullName>
    </submittedName>
</protein>
<dbReference type="InterPro" id="IPR017850">
    <property type="entry name" value="Alkaline_phosphatase_core_sf"/>
</dbReference>
<name>A0ABU3SR77_9ALTE</name>
<evidence type="ECO:0000259" key="4">
    <source>
        <dbReference type="Pfam" id="PF00884"/>
    </source>
</evidence>
<keyword evidence="6" id="KW-1185">Reference proteome</keyword>
<proteinExistence type="inferred from homology"/>
<dbReference type="SUPFAM" id="SSF53649">
    <property type="entry name" value="Alkaline phosphatase-like"/>
    <property type="match status" value="1"/>
</dbReference>
<evidence type="ECO:0000313" key="5">
    <source>
        <dbReference type="EMBL" id="MDU0352511.1"/>
    </source>
</evidence>
<feature type="domain" description="Sulfatase N-terminal" evidence="4">
    <location>
        <begin position="33"/>
        <end position="153"/>
    </location>
</feature>